<keyword evidence="8" id="KW-0636">Prenylation</keyword>
<gene>
    <name evidence="14" type="primary">LOC110986087</name>
</gene>
<dbReference type="OMA" id="RVCPTCV"/>
<dbReference type="GO" id="GO:0005524">
    <property type="term" value="F:ATP binding"/>
    <property type="evidence" value="ECO:0007669"/>
    <property type="project" value="InterPro"/>
</dbReference>
<dbReference type="SUPFAM" id="SSF46565">
    <property type="entry name" value="Chaperone J-domain"/>
    <property type="match status" value="1"/>
</dbReference>
<feature type="zinc finger region" description="CR-type" evidence="9">
    <location>
        <begin position="138"/>
        <end position="222"/>
    </location>
</feature>
<evidence type="ECO:0000259" key="11">
    <source>
        <dbReference type="PROSITE" id="PS50076"/>
    </source>
</evidence>
<proteinExistence type="inferred from homology"/>
<dbReference type="InterPro" id="IPR001623">
    <property type="entry name" value="DnaJ_domain"/>
</dbReference>
<keyword evidence="3" id="KW-0677">Repeat</keyword>
<dbReference type="FunFam" id="1.10.287.110:FF:000016">
    <property type="entry name" value="DnaJ (Hsp40) homolog, subfamily A, member 2"/>
    <property type="match status" value="1"/>
</dbReference>
<dbReference type="FunFam" id="2.60.260.20:FF:000003">
    <property type="entry name" value="DnaJ subfamily A member 2"/>
    <property type="match status" value="1"/>
</dbReference>
<dbReference type="SMART" id="SM00271">
    <property type="entry name" value="DnaJ"/>
    <property type="match status" value="1"/>
</dbReference>
<dbReference type="GO" id="GO:0009408">
    <property type="term" value="P:response to heat"/>
    <property type="evidence" value="ECO:0007669"/>
    <property type="project" value="InterPro"/>
</dbReference>
<dbReference type="CDD" id="cd10719">
    <property type="entry name" value="DnaJ_zf"/>
    <property type="match status" value="1"/>
</dbReference>
<keyword evidence="1" id="KW-0488">Methylation</keyword>
<reference evidence="14" key="1">
    <citation type="submission" date="2025-08" db="UniProtKB">
        <authorList>
            <consortium name="RefSeq"/>
        </authorList>
    </citation>
    <scope>IDENTIFICATION</scope>
</reference>
<keyword evidence="6" id="KW-0143">Chaperone</keyword>
<evidence type="ECO:0000259" key="12">
    <source>
        <dbReference type="PROSITE" id="PS51188"/>
    </source>
</evidence>
<evidence type="ECO:0000256" key="6">
    <source>
        <dbReference type="ARBA" id="ARBA00023186"/>
    </source>
</evidence>
<accession>A0A8B7ZEH3</accession>
<organism evidence="13 14">
    <name type="scientific">Acanthaster planci</name>
    <name type="common">Crown-of-thorns starfish</name>
    <dbReference type="NCBI Taxonomy" id="133434"/>
    <lineage>
        <taxon>Eukaryota</taxon>
        <taxon>Metazoa</taxon>
        <taxon>Echinodermata</taxon>
        <taxon>Eleutherozoa</taxon>
        <taxon>Asterozoa</taxon>
        <taxon>Asteroidea</taxon>
        <taxon>Valvatacea</taxon>
        <taxon>Valvatida</taxon>
        <taxon>Acanthasteridae</taxon>
        <taxon>Acanthaster</taxon>
    </lineage>
</organism>
<dbReference type="InterPro" id="IPR018253">
    <property type="entry name" value="DnaJ_domain_CS"/>
</dbReference>
<dbReference type="Pfam" id="PF00226">
    <property type="entry name" value="DnaJ"/>
    <property type="match status" value="1"/>
</dbReference>
<dbReference type="GeneID" id="110986087"/>
<dbReference type="GO" id="GO:0006457">
    <property type="term" value="P:protein folding"/>
    <property type="evidence" value="ECO:0007669"/>
    <property type="project" value="InterPro"/>
</dbReference>
<evidence type="ECO:0000313" key="14">
    <source>
        <dbReference type="RefSeq" id="XP_022103397.1"/>
    </source>
</evidence>
<dbReference type="InterPro" id="IPR008971">
    <property type="entry name" value="HSP40/DnaJ_pept-bd"/>
</dbReference>
<evidence type="ECO:0000256" key="1">
    <source>
        <dbReference type="ARBA" id="ARBA00022481"/>
    </source>
</evidence>
<dbReference type="PROSITE" id="PS50076">
    <property type="entry name" value="DNAJ_2"/>
    <property type="match status" value="1"/>
</dbReference>
<evidence type="ECO:0000256" key="8">
    <source>
        <dbReference type="ARBA" id="ARBA00023289"/>
    </source>
</evidence>
<evidence type="ECO:0000256" key="3">
    <source>
        <dbReference type="ARBA" id="ARBA00022737"/>
    </source>
</evidence>
<dbReference type="Gene3D" id="2.60.260.20">
    <property type="entry name" value="Urease metallochaperone UreE, N-terminal domain"/>
    <property type="match status" value="2"/>
</dbReference>
<dbReference type="FunFam" id="2.10.230.10:FF:000001">
    <property type="entry name" value="DnaJ subfamily A member 2"/>
    <property type="match status" value="1"/>
</dbReference>
<dbReference type="PANTHER" id="PTHR43888">
    <property type="entry name" value="DNAJ-LIKE-2, ISOFORM A-RELATED"/>
    <property type="match status" value="1"/>
</dbReference>
<dbReference type="PROSITE" id="PS00636">
    <property type="entry name" value="DNAJ_1"/>
    <property type="match status" value="1"/>
</dbReference>
<dbReference type="InterPro" id="IPR036410">
    <property type="entry name" value="HSP_DnaJ_Cys-rich_dom_sf"/>
</dbReference>
<dbReference type="InterPro" id="IPR001305">
    <property type="entry name" value="HSP_DnaJ_Cys-rich_dom"/>
</dbReference>
<dbReference type="Gene3D" id="1.10.287.110">
    <property type="entry name" value="DnaJ domain"/>
    <property type="match status" value="1"/>
</dbReference>
<keyword evidence="7" id="KW-0449">Lipoprotein</keyword>
<protein>
    <submittedName>
        <fullName evidence="14">DnaJ homolog subfamily A member 2-like</fullName>
    </submittedName>
</protein>
<dbReference type="GO" id="GO:0030544">
    <property type="term" value="F:Hsp70 protein binding"/>
    <property type="evidence" value="ECO:0007669"/>
    <property type="project" value="InterPro"/>
</dbReference>
<feature type="domain" description="CR-type" evidence="12">
    <location>
        <begin position="138"/>
        <end position="222"/>
    </location>
</feature>
<dbReference type="CTD" id="10294"/>
<keyword evidence="5 9" id="KW-0862">Zinc</keyword>
<keyword evidence="2 9" id="KW-0479">Metal-binding</keyword>
<dbReference type="Pfam" id="PF00684">
    <property type="entry name" value="DnaJ_CXXCXGXG"/>
    <property type="match status" value="1"/>
</dbReference>
<dbReference type="CDD" id="cd06257">
    <property type="entry name" value="DnaJ"/>
    <property type="match status" value="1"/>
</dbReference>
<feature type="domain" description="J" evidence="11">
    <location>
        <begin position="17"/>
        <end position="79"/>
    </location>
</feature>
<dbReference type="AlphaFoldDB" id="A0A8B7ZEH3"/>
<dbReference type="FunFam" id="2.60.260.20:FF:000068">
    <property type="entry name" value="Chaperone protein dnaJ 3"/>
    <property type="match status" value="1"/>
</dbReference>
<feature type="compositionally biased region" description="Acidic residues" evidence="10">
    <location>
        <begin position="372"/>
        <end position="383"/>
    </location>
</feature>
<feature type="region of interest" description="Disordered" evidence="10">
    <location>
        <begin position="363"/>
        <end position="420"/>
    </location>
</feature>
<evidence type="ECO:0000256" key="10">
    <source>
        <dbReference type="SAM" id="MobiDB-lite"/>
    </source>
</evidence>
<dbReference type="Pfam" id="PF01556">
    <property type="entry name" value="DnaJ_C"/>
    <property type="match status" value="1"/>
</dbReference>
<dbReference type="OrthoDB" id="550424at2759"/>
<dbReference type="InterPro" id="IPR044713">
    <property type="entry name" value="DNJA1/2-like"/>
</dbReference>
<dbReference type="KEGG" id="aplc:110986087"/>
<dbReference type="InterPro" id="IPR036869">
    <property type="entry name" value="J_dom_sf"/>
</dbReference>
<dbReference type="GO" id="GO:0051082">
    <property type="term" value="F:unfolded protein binding"/>
    <property type="evidence" value="ECO:0007669"/>
    <property type="project" value="InterPro"/>
</dbReference>
<dbReference type="Gene3D" id="2.10.230.10">
    <property type="entry name" value="Heat shock protein DnaJ, cysteine-rich domain"/>
    <property type="match status" value="1"/>
</dbReference>
<sequence>MAFNFNMRGRGSSNDTRLYEVLGVSKNATDTDIKKAYRKLAKEFHPDKNPNAGEKFKEISFAHEVLSNPDKRDLYDRYGMDGLKEGGGEGGGFDDIFSHFFGGGMFGGGFGGGRRPRKMKGEDTVHRLGVSLEDLYNGKTSKLQLSKNVVCTGCKGLGGKPGAMQQCHTCHGRGIKVTIRQIGPGMVQQMQSSCPDCRGEGERINERDRCKKCNGAKVCKETKILEVHIDKGMREGQKITFHGEGDQQPGIESGDVIIVLVEKEHDTFKRIGHDLYLEQDVTITQALCGFQITMKHLDSRQLVITNPPGNIIQPGCKRVVENEGMPHHRNPFTKGNLIMKFSVVFPDNNFATPDQLKKLEKLLPRRPKQDPPGEEAEEVDLVEYDSHHTNSHNHRGEAYHEDDDDDEAGGGGPSVQCAHQ</sequence>
<dbReference type="InterPro" id="IPR012724">
    <property type="entry name" value="DnaJ"/>
</dbReference>
<evidence type="ECO:0000256" key="9">
    <source>
        <dbReference type="PROSITE-ProRule" id="PRU00546"/>
    </source>
</evidence>
<dbReference type="GO" id="GO:0008270">
    <property type="term" value="F:zinc ion binding"/>
    <property type="evidence" value="ECO:0007669"/>
    <property type="project" value="UniProtKB-KW"/>
</dbReference>
<name>A0A8B7ZEH3_ACAPL</name>
<evidence type="ECO:0000313" key="13">
    <source>
        <dbReference type="Proteomes" id="UP000694845"/>
    </source>
</evidence>
<dbReference type="PRINTS" id="PR00625">
    <property type="entry name" value="JDOMAIN"/>
</dbReference>
<dbReference type="HAMAP" id="MF_01152">
    <property type="entry name" value="DnaJ"/>
    <property type="match status" value="1"/>
</dbReference>
<dbReference type="CDD" id="cd10747">
    <property type="entry name" value="DnaJ_C"/>
    <property type="match status" value="1"/>
</dbReference>
<keyword evidence="13" id="KW-1185">Reference proteome</keyword>
<feature type="compositionally biased region" description="Basic and acidic residues" evidence="10">
    <location>
        <begin position="384"/>
        <end position="399"/>
    </location>
</feature>
<dbReference type="SUPFAM" id="SSF49493">
    <property type="entry name" value="HSP40/DnaJ peptide-binding domain"/>
    <property type="match status" value="2"/>
</dbReference>
<keyword evidence="4 9" id="KW-0863">Zinc-finger</keyword>
<evidence type="ECO:0000256" key="7">
    <source>
        <dbReference type="ARBA" id="ARBA00023288"/>
    </source>
</evidence>
<evidence type="ECO:0000256" key="2">
    <source>
        <dbReference type="ARBA" id="ARBA00022723"/>
    </source>
</evidence>
<evidence type="ECO:0000256" key="4">
    <source>
        <dbReference type="ARBA" id="ARBA00022771"/>
    </source>
</evidence>
<dbReference type="SUPFAM" id="SSF57938">
    <property type="entry name" value="DnaJ/Hsp40 cysteine-rich domain"/>
    <property type="match status" value="1"/>
</dbReference>
<dbReference type="InterPro" id="IPR002939">
    <property type="entry name" value="DnaJ_C"/>
</dbReference>
<dbReference type="PROSITE" id="PS51188">
    <property type="entry name" value="ZF_CR"/>
    <property type="match status" value="1"/>
</dbReference>
<dbReference type="RefSeq" id="XP_022103397.1">
    <property type="nucleotide sequence ID" value="XM_022247705.1"/>
</dbReference>
<dbReference type="Proteomes" id="UP000694845">
    <property type="component" value="Unplaced"/>
</dbReference>
<evidence type="ECO:0000256" key="5">
    <source>
        <dbReference type="ARBA" id="ARBA00022833"/>
    </source>
</evidence>